<dbReference type="Proteomes" id="UP000274097">
    <property type="component" value="Unassembled WGS sequence"/>
</dbReference>
<dbReference type="AlphaFoldDB" id="A0A3A9J7A7"/>
<evidence type="ECO:0000313" key="2">
    <source>
        <dbReference type="EMBL" id="RKK02342.1"/>
    </source>
</evidence>
<keyword evidence="1" id="KW-0812">Transmembrane</keyword>
<protein>
    <submittedName>
        <fullName evidence="2">DUF2937 family protein</fullName>
    </submittedName>
</protein>
<gene>
    <name evidence="2" type="ORF">D6Z83_20270</name>
    <name evidence="3" type="ORF">EBE87_14585</name>
</gene>
<dbReference type="Proteomes" id="UP000278036">
    <property type="component" value="Unassembled WGS sequence"/>
</dbReference>
<organism evidence="2 5">
    <name type="scientific">Teichococcus wenyumeiae</name>
    <dbReference type="NCBI Taxonomy" id="2478470"/>
    <lineage>
        <taxon>Bacteria</taxon>
        <taxon>Pseudomonadati</taxon>
        <taxon>Pseudomonadota</taxon>
        <taxon>Alphaproteobacteria</taxon>
        <taxon>Acetobacterales</taxon>
        <taxon>Roseomonadaceae</taxon>
        <taxon>Roseomonas</taxon>
    </lineage>
</organism>
<dbReference type="EMBL" id="RAQU01000161">
    <property type="protein sequence ID" value="RKK02342.1"/>
    <property type="molecule type" value="Genomic_DNA"/>
</dbReference>
<dbReference type="EMBL" id="RFLX01000010">
    <property type="protein sequence ID" value="RMI20686.1"/>
    <property type="molecule type" value="Genomic_DNA"/>
</dbReference>
<dbReference type="RefSeq" id="WP_120640049.1">
    <property type="nucleotide sequence ID" value="NZ_RAQU01000161.1"/>
</dbReference>
<accession>A0A3A9J7A7</accession>
<dbReference type="InParanoid" id="A0A3A9J7A7"/>
<evidence type="ECO:0000313" key="4">
    <source>
        <dbReference type="Proteomes" id="UP000274097"/>
    </source>
</evidence>
<dbReference type="OrthoDB" id="9944727at2"/>
<sequence>MRRFIAGWLSDSIRFGLGLMFALAALQLPALTHAYTTALLQVAEGTRRDINQRKEVASQYYRWSDTMADAAAVDALRPLEPANAEGLSASIAREGLLRDSYRRLMAAPELLRPLKAGWELVEDAGTETREVLRIAWATHVPQVVISTAGAIYGLAGLMLGLLLAQLLLTFLAALWRPRPKRLNTAVERRHPTLPARDSLP</sequence>
<keyword evidence="4" id="KW-1185">Reference proteome</keyword>
<feature type="transmembrane region" description="Helical" evidence="1">
    <location>
        <begin position="150"/>
        <end position="175"/>
    </location>
</feature>
<name>A0A3A9J7A7_9PROT</name>
<reference evidence="2 5" key="1">
    <citation type="submission" date="2018-09" db="EMBL/GenBank/DDBJ databases">
        <title>Roseomonas sp. nov., isolated from feces of Tibetan antelopes in the Qinghai-Tibet plateau, China.</title>
        <authorList>
            <person name="Tian Z."/>
        </authorList>
    </citation>
    <scope>NUCLEOTIDE SEQUENCE [LARGE SCALE GENOMIC DNA]</scope>
    <source>
        <strain evidence="3 4">Z23</strain>
        <strain evidence="2 5">Z24</strain>
    </source>
</reference>
<keyword evidence="1" id="KW-0472">Membrane</keyword>
<comment type="caution">
    <text evidence="2">The sequence shown here is derived from an EMBL/GenBank/DDBJ whole genome shotgun (WGS) entry which is preliminary data.</text>
</comment>
<keyword evidence="1" id="KW-1133">Transmembrane helix</keyword>
<evidence type="ECO:0000313" key="3">
    <source>
        <dbReference type="EMBL" id="RMI20686.1"/>
    </source>
</evidence>
<proteinExistence type="predicted"/>
<evidence type="ECO:0000313" key="5">
    <source>
        <dbReference type="Proteomes" id="UP000278036"/>
    </source>
</evidence>
<evidence type="ECO:0000256" key="1">
    <source>
        <dbReference type="SAM" id="Phobius"/>
    </source>
</evidence>